<dbReference type="RefSeq" id="WP_132081525.1">
    <property type="nucleotide sequence ID" value="NZ_SLUI01000008.1"/>
</dbReference>
<dbReference type="GO" id="GO:0045893">
    <property type="term" value="P:positive regulation of DNA-templated transcription"/>
    <property type="evidence" value="ECO:0007669"/>
    <property type="project" value="UniProtKB-ARBA"/>
</dbReference>
<name>A0A4R1PYX9_9FIRM</name>
<dbReference type="Gene3D" id="3.40.50.2300">
    <property type="match status" value="1"/>
</dbReference>
<dbReference type="InterPro" id="IPR036388">
    <property type="entry name" value="WH-like_DNA-bd_sf"/>
</dbReference>
<dbReference type="GO" id="GO:0005829">
    <property type="term" value="C:cytosol"/>
    <property type="evidence" value="ECO:0007669"/>
    <property type="project" value="TreeGrafter"/>
</dbReference>
<organism evidence="12 13">
    <name type="scientific">Anaerospora hongkongensis</name>
    <dbReference type="NCBI Taxonomy" id="244830"/>
    <lineage>
        <taxon>Bacteria</taxon>
        <taxon>Bacillati</taxon>
        <taxon>Bacillota</taxon>
        <taxon>Negativicutes</taxon>
        <taxon>Selenomonadales</taxon>
        <taxon>Sporomusaceae</taxon>
        <taxon>Anaerospora</taxon>
    </lineage>
</organism>
<dbReference type="PANTHER" id="PTHR48111">
    <property type="entry name" value="REGULATOR OF RPOS"/>
    <property type="match status" value="1"/>
</dbReference>
<evidence type="ECO:0000313" key="12">
    <source>
        <dbReference type="EMBL" id="TCL36608.1"/>
    </source>
</evidence>
<dbReference type="GO" id="GO:0000156">
    <property type="term" value="F:phosphorelay response regulator activity"/>
    <property type="evidence" value="ECO:0007669"/>
    <property type="project" value="TreeGrafter"/>
</dbReference>
<dbReference type="Pfam" id="PF00072">
    <property type="entry name" value="Response_reg"/>
    <property type="match status" value="1"/>
</dbReference>
<dbReference type="InterPro" id="IPR001789">
    <property type="entry name" value="Sig_transdc_resp-reg_receiver"/>
</dbReference>
<reference evidence="12 13" key="1">
    <citation type="submission" date="2019-03" db="EMBL/GenBank/DDBJ databases">
        <title>Genomic Encyclopedia of Type Strains, Phase IV (KMG-IV): sequencing the most valuable type-strain genomes for metagenomic binning, comparative biology and taxonomic classification.</title>
        <authorList>
            <person name="Goeker M."/>
        </authorList>
    </citation>
    <scope>NUCLEOTIDE SEQUENCE [LARGE SCALE GENOMIC DNA]</scope>
    <source>
        <strain evidence="12 13">DSM 15969</strain>
    </source>
</reference>
<evidence type="ECO:0000256" key="8">
    <source>
        <dbReference type="PROSITE-ProRule" id="PRU00169"/>
    </source>
</evidence>
<keyword evidence="3 8" id="KW-0597">Phosphoprotein</keyword>
<dbReference type="EMBL" id="SLUI01000008">
    <property type="protein sequence ID" value="TCL36608.1"/>
    <property type="molecule type" value="Genomic_DNA"/>
</dbReference>
<dbReference type="CDD" id="cd00383">
    <property type="entry name" value="trans_reg_C"/>
    <property type="match status" value="1"/>
</dbReference>
<dbReference type="InterPro" id="IPR001867">
    <property type="entry name" value="OmpR/PhoB-type_DNA-bd"/>
</dbReference>
<evidence type="ECO:0000256" key="1">
    <source>
        <dbReference type="ARBA" id="ARBA00004496"/>
    </source>
</evidence>
<comment type="caution">
    <text evidence="12">The sequence shown here is derived from an EMBL/GenBank/DDBJ whole genome shotgun (WGS) entry which is preliminary data.</text>
</comment>
<comment type="subcellular location">
    <subcellularLocation>
        <location evidence="1">Cytoplasm</location>
    </subcellularLocation>
</comment>
<keyword evidence="4" id="KW-0902">Two-component regulatory system</keyword>
<proteinExistence type="predicted"/>
<dbReference type="InterPro" id="IPR039420">
    <property type="entry name" value="WalR-like"/>
</dbReference>
<evidence type="ECO:0000256" key="9">
    <source>
        <dbReference type="PROSITE-ProRule" id="PRU01091"/>
    </source>
</evidence>
<dbReference type="InterPro" id="IPR011006">
    <property type="entry name" value="CheY-like_superfamily"/>
</dbReference>
<accession>A0A4R1PYX9</accession>
<feature type="domain" description="OmpR/PhoB-type" evidence="11">
    <location>
        <begin position="129"/>
        <end position="229"/>
    </location>
</feature>
<dbReference type="SMART" id="SM00862">
    <property type="entry name" value="Trans_reg_C"/>
    <property type="match status" value="1"/>
</dbReference>
<dbReference type="Pfam" id="PF00486">
    <property type="entry name" value="Trans_reg_C"/>
    <property type="match status" value="1"/>
</dbReference>
<evidence type="ECO:0000256" key="5">
    <source>
        <dbReference type="ARBA" id="ARBA00023015"/>
    </source>
</evidence>
<feature type="modified residue" description="4-aspartylphosphate" evidence="8">
    <location>
        <position position="56"/>
    </location>
</feature>
<dbReference type="Gene3D" id="1.10.10.10">
    <property type="entry name" value="Winged helix-like DNA-binding domain superfamily/Winged helix DNA-binding domain"/>
    <property type="match status" value="1"/>
</dbReference>
<evidence type="ECO:0000256" key="2">
    <source>
        <dbReference type="ARBA" id="ARBA00022490"/>
    </source>
</evidence>
<evidence type="ECO:0000259" key="11">
    <source>
        <dbReference type="PROSITE" id="PS51755"/>
    </source>
</evidence>
<evidence type="ECO:0000256" key="6">
    <source>
        <dbReference type="ARBA" id="ARBA00023125"/>
    </source>
</evidence>
<dbReference type="FunFam" id="3.40.50.2300:FF:000021">
    <property type="entry name" value="Two-component system response regulator KdpE"/>
    <property type="match status" value="1"/>
</dbReference>
<dbReference type="GO" id="GO:0042802">
    <property type="term" value="F:identical protein binding"/>
    <property type="evidence" value="ECO:0007669"/>
    <property type="project" value="UniProtKB-ARBA"/>
</dbReference>
<protein>
    <submittedName>
        <fullName evidence="12">Two-component system KDP operon response regulator KdpE</fullName>
    </submittedName>
</protein>
<dbReference type="GO" id="GO:0000987">
    <property type="term" value="F:cis-regulatory region sequence-specific DNA binding"/>
    <property type="evidence" value="ECO:0007669"/>
    <property type="project" value="UniProtKB-ARBA"/>
</dbReference>
<evidence type="ECO:0000256" key="7">
    <source>
        <dbReference type="ARBA" id="ARBA00023163"/>
    </source>
</evidence>
<evidence type="ECO:0000256" key="3">
    <source>
        <dbReference type="ARBA" id="ARBA00022553"/>
    </source>
</evidence>
<evidence type="ECO:0000256" key="4">
    <source>
        <dbReference type="ARBA" id="ARBA00023012"/>
    </source>
</evidence>
<dbReference type="PANTHER" id="PTHR48111:SF50">
    <property type="entry name" value="KDP OPERON TRANSCRIPTIONAL REGULATORY PROTEIN KDPE"/>
    <property type="match status" value="1"/>
</dbReference>
<dbReference type="PROSITE" id="PS51755">
    <property type="entry name" value="OMPR_PHOB"/>
    <property type="match status" value="1"/>
</dbReference>
<dbReference type="PROSITE" id="PS50110">
    <property type="entry name" value="RESPONSE_REGULATORY"/>
    <property type="match status" value="1"/>
</dbReference>
<dbReference type="Proteomes" id="UP000295063">
    <property type="component" value="Unassembled WGS sequence"/>
</dbReference>
<keyword evidence="2" id="KW-0963">Cytoplasm</keyword>
<dbReference type="SMART" id="SM00448">
    <property type="entry name" value="REC"/>
    <property type="match status" value="1"/>
</dbReference>
<keyword evidence="13" id="KW-1185">Reference proteome</keyword>
<dbReference type="OrthoDB" id="25887at2"/>
<dbReference type="Gene3D" id="6.10.250.690">
    <property type="match status" value="1"/>
</dbReference>
<evidence type="ECO:0000259" key="10">
    <source>
        <dbReference type="PROSITE" id="PS50110"/>
    </source>
</evidence>
<sequence length="230" mass="25959">MTEKGLRILVIDDEPQMRKLLHVSLLAHGYQLCEAANGLEGIQQAAVFKPDLVIVDLGLPDMDGKQVIQQIREWSAVPMIILTAREQEEEKIAALDAGADDYITKPFGIGELMARIRVCLRRIVSNDNEPVLRCGGLAVDLLQRRVTVDEREIKLTPTEYELIKYMMLHAGRVLTHKQLLKAGWGGNACGDDTHYIRIYIGQLRRKIEQDPAQPRYIVTESGIGYRLMGR</sequence>
<evidence type="ECO:0000313" key="13">
    <source>
        <dbReference type="Proteomes" id="UP000295063"/>
    </source>
</evidence>
<dbReference type="GO" id="GO:0032993">
    <property type="term" value="C:protein-DNA complex"/>
    <property type="evidence" value="ECO:0007669"/>
    <property type="project" value="TreeGrafter"/>
</dbReference>
<dbReference type="SUPFAM" id="SSF52172">
    <property type="entry name" value="CheY-like"/>
    <property type="match status" value="1"/>
</dbReference>
<feature type="DNA-binding region" description="OmpR/PhoB-type" evidence="9">
    <location>
        <begin position="129"/>
        <end position="229"/>
    </location>
</feature>
<keyword evidence="6 9" id="KW-0238">DNA-binding</keyword>
<dbReference type="CDD" id="cd17620">
    <property type="entry name" value="REC_OmpR_KdpE-like"/>
    <property type="match status" value="1"/>
</dbReference>
<dbReference type="AlphaFoldDB" id="A0A4R1PYX9"/>
<keyword evidence="7" id="KW-0804">Transcription</keyword>
<feature type="domain" description="Response regulatory" evidence="10">
    <location>
        <begin position="7"/>
        <end position="120"/>
    </location>
</feature>
<gene>
    <name evidence="12" type="ORF">EV210_108264</name>
</gene>
<keyword evidence="5" id="KW-0805">Transcription regulation</keyword>